<dbReference type="Proteomes" id="UP000520767">
    <property type="component" value="Unassembled WGS sequence"/>
</dbReference>
<name>A0A7W7QD95_9PSEU</name>
<evidence type="ECO:0000313" key="1">
    <source>
        <dbReference type="EMBL" id="MBB4911439.1"/>
    </source>
</evidence>
<accession>A0A7W7QD95</accession>
<dbReference type="RefSeq" id="WP_184815427.1">
    <property type="nucleotide sequence ID" value="NZ_JACHJQ010000009.1"/>
</dbReference>
<comment type="caution">
    <text evidence="1">The sequence shown here is derived from an EMBL/GenBank/DDBJ whole genome shotgun (WGS) entry which is preliminary data.</text>
</comment>
<proteinExistence type="predicted"/>
<sequence>MLRARRRGVFRRDYEIESDGGPVTTLAGARREGCAYALDSAEYRVERDGRKRFVLHGPGGRVATAERMTRREWAVRAQTGNVQLVKPSMWRSGWEIHQRGSARGTIRHDGVFSRSFAADLPSDVPLPVRVFALYVVLVNYEREANAAAGV</sequence>
<keyword evidence="2" id="KW-1185">Reference proteome</keyword>
<dbReference type="AlphaFoldDB" id="A0A7W7QD95"/>
<gene>
    <name evidence="1" type="ORF">FHR82_007699</name>
</gene>
<evidence type="ECO:0000313" key="2">
    <source>
        <dbReference type="Proteomes" id="UP000520767"/>
    </source>
</evidence>
<organism evidence="1 2">
    <name type="scientific">Actinophytocola algeriensis</name>
    <dbReference type="NCBI Taxonomy" id="1768010"/>
    <lineage>
        <taxon>Bacteria</taxon>
        <taxon>Bacillati</taxon>
        <taxon>Actinomycetota</taxon>
        <taxon>Actinomycetes</taxon>
        <taxon>Pseudonocardiales</taxon>
        <taxon>Pseudonocardiaceae</taxon>
    </lineage>
</organism>
<dbReference type="EMBL" id="JACHJQ010000009">
    <property type="protein sequence ID" value="MBB4911439.1"/>
    <property type="molecule type" value="Genomic_DNA"/>
</dbReference>
<reference evidence="1 2" key="1">
    <citation type="submission" date="2020-08" db="EMBL/GenBank/DDBJ databases">
        <title>Genomic Encyclopedia of Type Strains, Phase III (KMG-III): the genomes of soil and plant-associated and newly described type strains.</title>
        <authorList>
            <person name="Whitman W."/>
        </authorList>
    </citation>
    <scope>NUCLEOTIDE SEQUENCE [LARGE SCALE GENOMIC DNA]</scope>
    <source>
        <strain evidence="1 2">CECT 8960</strain>
    </source>
</reference>
<protein>
    <submittedName>
        <fullName evidence="1">Uncharacterized protein</fullName>
    </submittedName>
</protein>